<dbReference type="SMART" id="SM00546">
    <property type="entry name" value="CUE"/>
    <property type="match status" value="1"/>
</dbReference>
<dbReference type="Pfam" id="PF18151">
    <property type="entry name" value="DUF5601"/>
    <property type="match status" value="1"/>
</dbReference>
<dbReference type="InterPro" id="IPR003123">
    <property type="entry name" value="VPS9"/>
</dbReference>
<feature type="compositionally biased region" description="Basic and acidic residues" evidence="1">
    <location>
        <begin position="81"/>
        <end position="95"/>
    </location>
</feature>
<feature type="compositionally biased region" description="Basic and acidic residues" evidence="1">
    <location>
        <begin position="35"/>
        <end position="47"/>
    </location>
</feature>
<feature type="compositionally biased region" description="Polar residues" evidence="1">
    <location>
        <begin position="53"/>
        <end position="76"/>
    </location>
</feature>
<dbReference type="InterPro" id="IPR041545">
    <property type="entry name" value="DUF5601"/>
</dbReference>
<feature type="region of interest" description="Disordered" evidence="1">
    <location>
        <begin position="1"/>
        <end position="278"/>
    </location>
</feature>
<gene>
    <name evidence="4" type="ORF">T310_2752</name>
</gene>
<feature type="compositionally biased region" description="Basic and acidic residues" evidence="1">
    <location>
        <begin position="135"/>
        <end position="165"/>
    </location>
</feature>
<dbReference type="Gene3D" id="1.10.8.10">
    <property type="entry name" value="DNA helicase RuvA subunit, C-terminal domain"/>
    <property type="match status" value="1"/>
</dbReference>
<dbReference type="CDD" id="cd14369">
    <property type="entry name" value="CUE_VPS9_like"/>
    <property type="match status" value="1"/>
</dbReference>
<protein>
    <submittedName>
        <fullName evidence="4">Guanine nucleotide exchange factor Vps9</fullName>
    </submittedName>
</protein>
<evidence type="ECO:0000256" key="1">
    <source>
        <dbReference type="SAM" id="MobiDB-lite"/>
    </source>
</evidence>
<dbReference type="GO" id="GO:0005829">
    <property type="term" value="C:cytosol"/>
    <property type="evidence" value="ECO:0007669"/>
    <property type="project" value="TreeGrafter"/>
</dbReference>
<dbReference type="PROSITE" id="PS51140">
    <property type="entry name" value="CUE"/>
    <property type="match status" value="1"/>
</dbReference>
<dbReference type="InterPro" id="IPR009060">
    <property type="entry name" value="UBA-like_sf"/>
</dbReference>
<dbReference type="EMBL" id="LASV01000108">
    <property type="protein sequence ID" value="KKA23202.1"/>
    <property type="molecule type" value="Genomic_DNA"/>
</dbReference>
<dbReference type="PROSITE" id="PS51205">
    <property type="entry name" value="VPS9"/>
    <property type="match status" value="1"/>
</dbReference>
<evidence type="ECO:0000259" key="3">
    <source>
        <dbReference type="PROSITE" id="PS51205"/>
    </source>
</evidence>
<dbReference type="PANTHER" id="PTHR23101">
    <property type="entry name" value="RAB GDP/GTP EXCHANGE FACTOR"/>
    <property type="match status" value="1"/>
</dbReference>
<feature type="compositionally biased region" description="Basic and acidic residues" evidence="1">
    <location>
        <begin position="179"/>
        <end position="190"/>
    </location>
</feature>
<keyword evidence="5" id="KW-1185">Reference proteome</keyword>
<dbReference type="InterPro" id="IPR045046">
    <property type="entry name" value="Vps9-like"/>
</dbReference>
<comment type="caution">
    <text evidence="4">The sequence shown here is derived from an EMBL/GenBank/DDBJ whole genome shotgun (WGS) entry which is preliminary data.</text>
</comment>
<accession>A0A0F4YY43</accession>
<dbReference type="Pfam" id="PF02204">
    <property type="entry name" value="VPS9"/>
    <property type="match status" value="1"/>
</dbReference>
<dbReference type="Gene3D" id="1.10.246.120">
    <property type="match status" value="1"/>
</dbReference>
<evidence type="ECO:0000313" key="5">
    <source>
        <dbReference type="Proteomes" id="UP000053958"/>
    </source>
</evidence>
<organism evidence="4 5">
    <name type="scientific">Rasamsonia emersonii (strain ATCC 16479 / CBS 393.64 / IMI 116815)</name>
    <dbReference type="NCBI Taxonomy" id="1408163"/>
    <lineage>
        <taxon>Eukaryota</taxon>
        <taxon>Fungi</taxon>
        <taxon>Dikarya</taxon>
        <taxon>Ascomycota</taxon>
        <taxon>Pezizomycotina</taxon>
        <taxon>Eurotiomycetes</taxon>
        <taxon>Eurotiomycetidae</taxon>
        <taxon>Eurotiales</taxon>
        <taxon>Trichocomaceae</taxon>
        <taxon>Rasamsonia</taxon>
    </lineage>
</organism>
<evidence type="ECO:0000313" key="4">
    <source>
        <dbReference type="EMBL" id="KKA23202.1"/>
    </source>
</evidence>
<dbReference type="InterPro" id="IPR037191">
    <property type="entry name" value="VPS9_dom_sf"/>
</dbReference>
<feature type="region of interest" description="Disordered" evidence="1">
    <location>
        <begin position="568"/>
        <end position="615"/>
    </location>
</feature>
<dbReference type="STRING" id="1408163.A0A0F4YY43"/>
<dbReference type="Proteomes" id="UP000053958">
    <property type="component" value="Unassembled WGS sequence"/>
</dbReference>
<sequence length="759" mass="84227">MSAPDNLPLSASSGETTIETAERNGEQDSASPGRYEIRDRPEVHDTMEAADGDQSSAMNNEPAPQTGSGDVSSRHGQLNPEDLRKLSISSKRPEPLHLQNHIDTPPPPPKKDEPYIDPTPKTPQAPRSPAPVAPEHTEKELPDVPKDGENGTAQEDGHEGRKSEDEQPEIQSIMEQFADETKGPKEKEIMSPRLELAEQFLSTQSQFPPRRSSLEPLKGTDSSRQVTSSNRAQQLPSPIVPPKTAQPVSRTEGPATPRSSTSLTAPPPPPEPEPDQPFDFHRFLEQLRHRTADPVAKFLRSFLNEFGKRQWLVHEQVKIISDFLAFITNKMAQCEVWKNVSDAEFDNAKEGMEKLVMNRLYNQTFSPAIPPPPTIPRTASRSKRRELERLHGPGRRGQHQEDVERDEILAQKIRIYSWVREEHLDIPPLGPNGRRFLNLAQQELLKIKGYRAPRDKVICILNCCKVIIGLLKNSKNADTSADSFMPLLIYVVLQANPEHLVSNVQYILRFRNQEKLGGEAGYYLSSLSGAIQFIETLDRTSLTVSDEEFERNVEAAVSAIAESNRQAEAASRAAELDKPALSSSEVTPRNSGEGERYPRRKDAATSGEEDNAPVAGLLRTIQKPLSTIGRIFSDEPDSPPERRVQQPTGPPPVTASRPSPGLYPPPGSYSEERRLVDQSRRSPAPRHATSYEAEEAAARQASAEAAEARRIQRAEHNDVVETLSSMFPNLDRDVIDDVVRMKEGRVGLAVDACLALSAE</sequence>
<dbReference type="InterPro" id="IPR041804">
    <property type="entry name" value="Vps9_CUE"/>
</dbReference>
<dbReference type="Gene3D" id="1.20.1050.80">
    <property type="entry name" value="VPS9 domain"/>
    <property type="match status" value="1"/>
</dbReference>
<dbReference type="OrthoDB" id="300289at2759"/>
<dbReference type="InterPro" id="IPR003892">
    <property type="entry name" value="CUE"/>
</dbReference>
<feature type="compositionally biased region" description="Polar residues" evidence="1">
    <location>
        <begin position="581"/>
        <end position="590"/>
    </location>
</feature>
<feature type="domain" description="VPS9" evidence="3">
    <location>
        <begin position="403"/>
        <end position="543"/>
    </location>
</feature>
<feature type="compositionally biased region" description="Low complexity" evidence="1">
    <location>
        <begin position="254"/>
        <end position="264"/>
    </location>
</feature>
<feature type="compositionally biased region" description="Basic and acidic residues" evidence="1">
    <location>
        <begin position="592"/>
        <end position="603"/>
    </location>
</feature>
<dbReference type="SUPFAM" id="SSF46934">
    <property type="entry name" value="UBA-like"/>
    <property type="match status" value="1"/>
</dbReference>
<dbReference type="GeneID" id="25315103"/>
<dbReference type="GO" id="GO:0030139">
    <property type="term" value="C:endocytic vesicle"/>
    <property type="evidence" value="ECO:0007669"/>
    <property type="project" value="TreeGrafter"/>
</dbReference>
<evidence type="ECO:0000259" key="2">
    <source>
        <dbReference type="PROSITE" id="PS51140"/>
    </source>
</evidence>
<dbReference type="Pfam" id="PF02845">
    <property type="entry name" value="CUE"/>
    <property type="match status" value="1"/>
</dbReference>
<feature type="region of interest" description="Disordered" evidence="1">
    <location>
        <begin position="630"/>
        <end position="690"/>
    </location>
</feature>
<dbReference type="PANTHER" id="PTHR23101:SF25">
    <property type="entry name" value="GTPASE-ACTIVATING PROTEIN AND VPS9 DOMAIN-CONTAINING PROTEIN 1"/>
    <property type="match status" value="1"/>
</dbReference>
<feature type="compositionally biased region" description="Polar residues" evidence="1">
    <location>
        <begin position="9"/>
        <end position="19"/>
    </location>
</feature>
<reference evidence="4 5" key="1">
    <citation type="submission" date="2015-04" db="EMBL/GenBank/DDBJ databases">
        <authorList>
            <person name="Heijne W.H."/>
            <person name="Fedorova N.D."/>
            <person name="Nierman W.C."/>
            <person name="Vollebregt A.W."/>
            <person name="Zhao Z."/>
            <person name="Wu L."/>
            <person name="Kumar M."/>
            <person name="Stam H."/>
            <person name="van den Berg M.A."/>
            <person name="Pel H.J."/>
        </authorList>
    </citation>
    <scope>NUCLEOTIDE SEQUENCE [LARGE SCALE GENOMIC DNA]</scope>
    <source>
        <strain evidence="4 5">CBS 393.64</strain>
    </source>
</reference>
<feature type="domain" description="CUE" evidence="2">
    <location>
        <begin position="715"/>
        <end position="758"/>
    </location>
</feature>
<dbReference type="RefSeq" id="XP_013329814.1">
    <property type="nucleotide sequence ID" value="XM_013474360.1"/>
</dbReference>
<dbReference type="AlphaFoldDB" id="A0A0F4YY43"/>
<dbReference type="GO" id="GO:0031267">
    <property type="term" value="F:small GTPase binding"/>
    <property type="evidence" value="ECO:0007669"/>
    <property type="project" value="TreeGrafter"/>
</dbReference>
<dbReference type="GO" id="GO:0005085">
    <property type="term" value="F:guanyl-nucleotide exchange factor activity"/>
    <property type="evidence" value="ECO:0007669"/>
    <property type="project" value="InterPro"/>
</dbReference>
<feature type="compositionally biased region" description="Polar residues" evidence="1">
    <location>
        <begin position="220"/>
        <end position="236"/>
    </location>
</feature>
<feature type="compositionally biased region" description="Pro residues" evidence="1">
    <location>
        <begin position="120"/>
        <end position="132"/>
    </location>
</feature>
<name>A0A0F4YY43_RASE3</name>
<dbReference type="SMART" id="SM00167">
    <property type="entry name" value="VPS9"/>
    <property type="match status" value="1"/>
</dbReference>
<dbReference type="GO" id="GO:0043130">
    <property type="term" value="F:ubiquitin binding"/>
    <property type="evidence" value="ECO:0007669"/>
    <property type="project" value="InterPro"/>
</dbReference>
<feature type="compositionally biased region" description="Basic and acidic residues" evidence="1">
    <location>
        <begin position="670"/>
        <end position="680"/>
    </location>
</feature>
<dbReference type="GO" id="GO:0016192">
    <property type="term" value="P:vesicle-mediated transport"/>
    <property type="evidence" value="ECO:0007669"/>
    <property type="project" value="InterPro"/>
</dbReference>
<proteinExistence type="predicted"/>
<dbReference type="SUPFAM" id="SSF109993">
    <property type="entry name" value="VPS9 domain"/>
    <property type="match status" value="1"/>
</dbReference>